<dbReference type="AlphaFoldDB" id="A0AAV4S3Q5"/>
<protein>
    <submittedName>
        <fullName evidence="2">Uncharacterized protein</fullName>
    </submittedName>
</protein>
<keyword evidence="3" id="KW-1185">Reference proteome</keyword>
<evidence type="ECO:0000313" key="3">
    <source>
        <dbReference type="Proteomes" id="UP001054837"/>
    </source>
</evidence>
<dbReference type="EMBL" id="BPLQ01007064">
    <property type="protein sequence ID" value="GIY27564.1"/>
    <property type="molecule type" value="Genomic_DNA"/>
</dbReference>
<evidence type="ECO:0000313" key="2">
    <source>
        <dbReference type="EMBL" id="GIY27564.1"/>
    </source>
</evidence>
<proteinExistence type="predicted"/>
<organism evidence="2 3">
    <name type="scientific">Caerostris darwini</name>
    <dbReference type="NCBI Taxonomy" id="1538125"/>
    <lineage>
        <taxon>Eukaryota</taxon>
        <taxon>Metazoa</taxon>
        <taxon>Ecdysozoa</taxon>
        <taxon>Arthropoda</taxon>
        <taxon>Chelicerata</taxon>
        <taxon>Arachnida</taxon>
        <taxon>Araneae</taxon>
        <taxon>Araneomorphae</taxon>
        <taxon>Entelegynae</taxon>
        <taxon>Araneoidea</taxon>
        <taxon>Araneidae</taxon>
        <taxon>Caerostris</taxon>
    </lineage>
</organism>
<feature type="compositionally biased region" description="Low complexity" evidence="1">
    <location>
        <begin position="44"/>
        <end position="55"/>
    </location>
</feature>
<comment type="caution">
    <text evidence="2">The sequence shown here is derived from an EMBL/GenBank/DDBJ whole genome shotgun (WGS) entry which is preliminary data.</text>
</comment>
<feature type="region of interest" description="Disordered" evidence="1">
    <location>
        <begin position="28"/>
        <end position="61"/>
    </location>
</feature>
<name>A0AAV4S3Q5_9ARAC</name>
<gene>
    <name evidence="2" type="ORF">CDAR_497381</name>
</gene>
<sequence>MPSVPAVTQRKAWIVKIKIDLFTLVLSPPPPPKTRGGVRQKINTTSSSSSPLSPLQKLKGGDEKSLNNVLAANGWGGLESTGSHNLLVSDVGKRLIDLYKFLRSDS</sequence>
<accession>A0AAV4S3Q5</accession>
<reference evidence="2 3" key="1">
    <citation type="submission" date="2021-06" db="EMBL/GenBank/DDBJ databases">
        <title>Caerostris darwini draft genome.</title>
        <authorList>
            <person name="Kono N."/>
            <person name="Arakawa K."/>
        </authorList>
    </citation>
    <scope>NUCLEOTIDE SEQUENCE [LARGE SCALE GENOMIC DNA]</scope>
</reference>
<evidence type="ECO:0000256" key="1">
    <source>
        <dbReference type="SAM" id="MobiDB-lite"/>
    </source>
</evidence>
<dbReference type="Proteomes" id="UP001054837">
    <property type="component" value="Unassembled WGS sequence"/>
</dbReference>